<dbReference type="PRINTS" id="PR01506">
    <property type="entry name" value="TATBPROTEIN"/>
</dbReference>
<evidence type="ECO:0000256" key="5">
    <source>
        <dbReference type="ARBA" id="ARBA00022927"/>
    </source>
</evidence>
<evidence type="ECO:0000313" key="11">
    <source>
        <dbReference type="Proteomes" id="UP000182798"/>
    </source>
</evidence>
<evidence type="ECO:0000313" key="10">
    <source>
        <dbReference type="EMBL" id="OIR24080.1"/>
    </source>
</evidence>
<gene>
    <name evidence="10" type="ORF">BGC33_09295</name>
</gene>
<keyword evidence="3" id="KW-1003">Cell membrane</keyword>
<evidence type="ECO:0000256" key="8">
    <source>
        <dbReference type="ARBA" id="ARBA00023136"/>
    </source>
</evidence>
<comment type="subcellular location">
    <subcellularLocation>
        <location evidence="1">Membrane</location>
        <topology evidence="1">Single-pass membrane protein</topology>
    </subcellularLocation>
</comment>
<dbReference type="Pfam" id="PF02416">
    <property type="entry name" value="TatA_B_E"/>
    <property type="match status" value="1"/>
</dbReference>
<keyword evidence="8 9" id="KW-0472">Membrane</keyword>
<dbReference type="GO" id="GO:0016020">
    <property type="term" value="C:membrane"/>
    <property type="evidence" value="ECO:0007669"/>
    <property type="project" value="UniProtKB-SubCell"/>
</dbReference>
<name>A0A1J5TT85_9GAMM</name>
<dbReference type="NCBIfam" id="TIGR01410">
    <property type="entry name" value="tatB"/>
    <property type="match status" value="1"/>
</dbReference>
<dbReference type="OrthoDB" id="9816005at2"/>
<keyword evidence="6 9" id="KW-1133">Transmembrane helix</keyword>
<dbReference type="InterPro" id="IPR018448">
    <property type="entry name" value="TatB"/>
</dbReference>
<evidence type="ECO:0000256" key="6">
    <source>
        <dbReference type="ARBA" id="ARBA00022989"/>
    </source>
</evidence>
<evidence type="ECO:0000256" key="4">
    <source>
        <dbReference type="ARBA" id="ARBA00022692"/>
    </source>
</evidence>
<dbReference type="RefSeq" id="WP_071565007.1">
    <property type="nucleotide sequence ID" value="NZ_CAESAR020000134.1"/>
</dbReference>
<dbReference type="Gene3D" id="1.20.5.3310">
    <property type="match status" value="1"/>
</dbReference>
<evidence type="ECO:0000256" key="1">
    <source>
        <dbReference type="ARBA" id="ARBA00004167"/>
    </source>
</evidence>
<accession>A0A1J5TT85</accession>
<reference evidence="11" key="1">
    <citation type="submission" date="2016-09" db="EMBL/GenBank/DDBJ databases">
        <title>Genome Sequence of Bathymodiolus thermophilus sulfur-oxidizing gill endosymbiont.</title>
        <authorList>
            <person name="Ponnudurai R."/>
            <person name="Kleiner M."/>
            <person name="Sayavedra L."/>
            <person name="Thuermer A."/>
            <person name="Felbeck H."/>
            <person name="Schlueter R."/>
            <person name="Schweder T."/>
            <person name="Markert S."/>
        </authorList>
    </citation>
    <scope>NUCLEOTIDE SEQUENCE [LARGE SCALE GENOMIC DNA]</scope>
    <source>
        <strain evidence="11">BAT/CrabSpa'14</strain>
    </source>
</reference>
<dbReference type="EMBL" id="MIQH01000862">
    <property type="protein sequence ID" value="OIR24080.1"/>
    <property type="molecule type" value="Genomic_DNA"/>
</dbReference>
<dbReference type="GO" id="GO:0008320">
    <property type="term" value="F:protein transmembrane transporter activity"/>
    <property type="evidence" value="ECO:0007669"/>
    <property type="project" value="InterPro"/>
</dbReference>
<evidence type="ECO:0000256" key="3">
    <source>
        <dbReference type="ARBA" id="ARBA00022475"/>
    </source>
</evidence>
<evidence type="ECO:0000256" key="7">
    <source>
        <dbReference type="ARBA" id="ARBA00023010"/>
    </source>
</evidence>
<protein>
    <submittedName>
        <fullName evidence="10">Twin arginine-targeting protein translocase TatB</fullName>
    </submittedName>
</protein>
<dbReference type="PANTHER" id="PTHR33162">
    <property type="entry name" value="SEC-INDEPENDENT PROTEIN TRANSLOCASE PROTEIN TATA, CHLOROPLASTIC"/>
    <property type="match status" value="1"/>
</dbReference>
<keyword evidence="4 9" id="KW-0812">Transmembrane</keyword>
<keyword evidence="5" id="KW-0653">Protein transport</keyword>
<dbReference type="GO" id="GO:0043953">
    <property type="term" value="P:protein transport by the Tat complex"/>
    <property type="evidence" value="ECO:0007669"/>
    <property type="project" value="InterPro"/>
</dbReference>
<dbReference type="InterPro" id="IPR003369">
    <property type="entry name" value="TatA/B/E"/>
</dbReference>
<dbReference type="AlphaFoldDB" id="A0A1J5TT85"/>
<keyword evidence="2" id="KW-0813">Transport</keyword>
<evidence type="ECO:0000256" key="2">
    <source>
        <dbReference type="ARBA" id="ARBA00022448"/>
    </source>
</evidence>
<dbReference type="PANTHER" id="PTHR33162:SF1">
    <property type="entry name" value="SEC-INDEPENDENT PROTEIN TRANSLOCASE PROTEIN TATA, CHLOROPLASTIC"/>
    <property type="match status" value="1"/>
</dbReference>
<dbReference type="Proteomes" id="UP000182798">
    <property type="component" value="Unassembled WGS sequence"/>
</dbReference>
<organism evidence="10 11">
    <name type="scientific">Bathymodiolus thermophilus thioautotrophic gill symbiont</name>
    <dbReference type="NCBI Taxonomy" id="2360"/>
    <lineage>
        <taxon>Bacteria</taxon>
        <taxon>Pseudomonadati</taxon>
        <taxon>Pseudomonadota</taxon>
        <taxon>Gammaproteobacteria</taxon>
        <taxon>sulfur-oxidizing symbionts</taxon>
    </lineage>
</organism>
<comment type="caution">
    <text evidence="10">The sequence shown here is derived from an EMBL/GenBank/DDBJ whole genome shotgun (WGS) entry which is preliminary data.</text>
</comment>
<proteinExistence type="predicted"/>
<evidence type="ECO:0000256" key="9">
    <source>
        <dbReference type="SAM" id="Phobius"/>
    </source>
</evidence>
<feature type="transmembrane region" description="Helical" evidence="9">
    <location>
        <begin position="6"/>
        <end position="22"/>
    </location>
</feature>
<keyword evidence="7" id="KW-0811">Translocation</keyword>
<sequence length="93" mass="10447">MFDIGFWEFALIGVITLIIVGPEKMPAIARTVGRYVGKAKQFVAKVQADIDAEIDTDEIKKHLHTMDKNANILEVFDDTKKAVNDIKKDVEKS</sequence>